<reference evidence="4" key="1">
    <citation type="journal article" date="2019" name="Int. J. Syst. Evol. Microbiol.">
        <title>The Global Catalogue of Microorganisms (GCM) 10K type strain sequencing project: providing services to taxonomists for standard genome sequencing and annotation.</title>
        <authorList>
            <consortium name="The Broad Institute Genomics Platform"/>
            <consortium name="The Broad Institute Genome Sequencing Center for Infectious Disease"/>
            <person name="Wu L."/>
            <person name="Ma J."/>
        </authorList>
    </citation>
    <scope>NUCLEOTIDE SEQUENCE [LARGE SCALE GENOMIC DNA]</scope>
    <source>
        <strain evidence="4">YJ-61-S</strain>
    </source>
</reference>
<evidence type="ECO:0000259" key="2">
    <source>
        <dbReference type="Pfam" id="PF24346"/>
    </source>
</evidence>
<feature type="domain" description="DUF7507" evidence="2">
    <location>
        <begin position="133"/>
        <end position="235"/>
    </location>
</feature>
<dbReference type="Pfam" id="PF24346">
    <property type="entry name" value="DUF7507"/>
    <property type="match status" value="2"/>
</dbReference>
<dbReference type="NCBIfam" id="TIGR01451">
    <property type="entry name" value="B_ant_repeat"/>
    <property type="match status" value="2"/>
</dbReference>
<sequence>LLKDGVYEDTNGDGIVNEGDSVLYTFTVTNNGNVTITGITITDPNVTVTGGPIDLDPGASDSTTFTAVYVLTQDDIDAGGVYNLATAEGTDPDGDTISDESEDPTPIDPNDPENPPIDPNCPDCTITVIDQDPSLELLKDGVYEDTNGDGIVNEGDSVLYTFTVTNNGNVTITGITITDPNVTVTGGPIDLDPGASDSTTFTAVYVLTQDDIDAGGVYNLATAEGTDPDGDTISDESEDPT</sequence>
<evidence type="ECO:0000256" key="1">
    <source>
        <dbReference type="SAM" id="MobiDB-lite"/>
    </source>
</evidence>
<dbReference type="EMBL" id="JBHSFV010000052">
    <property type="protein sequence ID" value="MFC4636701.1"/>
    <property type="molecule type" value="Genomic_DNA"/>
</dbReference>
<dbReference type="InterPro" id="IPR047589">
    <property type="entry name" value="DUF11_rpt"/>
</dbReference>
<accession>A0ABV9I2S4</accession>
<feature type="compositionally biased region" description="Pro residues" evidence="1">
    <location>
        <begin position="106"/>
        <end position="119"/>
    </location>
</feature>
<evidence type="ECO:0000313" key="3">
    <source>
        <dbReference type="EMBL" id="MFC4636701.1"/>
    </source>
</evidence>
<dbReference type="Proteomes" id="UP001596043">
    <property type="component" value="Unassembled WGS sequence"/>
</dbReference>
<dbReference type="InterPro" id="IPR055354">
    <property type="entry name" value="DUF7507"/>
</dbReference>
<feature type="compositionally biased region" description="Acidic residues" evidence="1">
    <location>
        <begin position="226"/>
        <end position="241"/>
    </location>
</feature>
<feature type="non-terminal residue" evidence="3">
    <location>
        <position position="241"/>
    </location>
</feature>
<evidence type="ECO:0000313" key="4">
    <source>
        <dbReference type="Proteomes" id="UP001596043"/>
    </source>
</evidence>
<feature type="region of interest" description="Disordered" evidence="1">
    <location>
        <begin position="222"/>
        <end position="241"/>
    </location>
</feature>
<gene>
    <name evidence="3" type="ORF">ACFO3O_22580</name>
</gene>
<feature type="non-terminal residue" evidence="3">
    <location>
        <position position="1"/>
    </location>
</feature>
<proteinExistence type="predicted"/>
<name>A0ABV9I2S4_9FLAO</name>
<organism evidence="3 4">
    <name type="scientific">Dokdonia ponticola</name>
    <dbReference type="NCBI Taxonomy" id="2041041"/>
    <lineage>
        <taxon>Bacteria</taxon>
        <taxon>Pseudomonadati</taxon>
        <taxon>Bacteroidota</taxon>
        <taxon>Flavobacteriia</taxon>
        <taxon>Flavobacteriales</taxon>
        <taxon>Flavobacteriaceae</taxon>
        <taxon>Dokdonia</taxon>
    </lineage>
</organism>
<feature type="region of interest" description="Disordered" evidence="1">
    <location>
        <begin position="87"/>
        <end position="120"/>
    </location>
</feature>
<protein>
    <recommendedName>
        <fullName evidence="2">DUF7507 domain-containing protein</fullName>
    </recommendedName>
</protein>
<keyword evidence="4" id="KW-1185">Reference proteome</keyword>
<dbReference type="Gene3D" id="2.60.40.10">
    <property type="entry name" value="Immunoglobulins"/>
    <property type="match status" value="1"/>
</dbReference>
<comment type="caution">
    <text evidence="3">The sequence shown here is derived from an EMBL/GenBank/DDBJ whole genome shotgun (WGS) entry which is preliminary data.</text>
</comment>
<feature type="domain" description="DUF7507" evidence="2">
    <location>
        <begin position="13"/>
        <end position="99"/>
    </location>
</feature>
<dbReference type="InterPro" id="IPR013783">
    <property type="entry name" value="Ig-like_fold"/>
</dbReference>
<feature type="compositionally biased region" description="Acidic residues" evidence="1">
    <location>
        <begin position="90"/>
        <end position="105"/>
    </location>
</feature>